<evidence type="ECO:0000313" key="2">
    <source>
        <dbReference type="EMBL" id="OGC61193.1"/>
    </source>
</evidence>
<reference evidence="2 3" key="1">
    <citation type="journal article" date="2016" name="Nat. Commun.">
        <title>Thousands of microbial genomes shed light on interconnected biogeochemical processes in an aquifer system.</title>
        <authorList>
            <person name="Anantharaman K."/>
            <person name="Brown C.T."/>
            <person name="Hug L.A."/>
            <person name="Sharon I."/>
            <person name="Castelle C.J."/>
            <person name="Probst A.J."/>
            <person name="Thomas B.C."/>
            <person name="Singh A."/>
            <person name="Wilkins M.J."/>
            <person name="Karaoz U."/>
            <person name="Brodie E.L."/>
            <person name="Williams K.H."/>
            <person name="Hubbard S.S."/>
            <person name="Banfield J.F."/>
        </authorList>
    </citation>
    <scope>NUCLEOTIDE SEQUENCE [LARGE SCALE GENOMIC DNA]</scope>
</reference>
<proteinExistence type="predicted"/>
<keyword evidence="1" id="KW-0175">Coiled coil</keyword>
<protein>
    <submittedName>
        <fullName evidence="2">Uncharacterized protein</fullName>
    </submittedName>
</protein>
<evidence type="ECO:0000256" key="1">
    <source>
        <dbReference type="SAM" id="Coils"/>
    </source>
</evidence>
<evidence type="ECO:0000313" key="3">
    <source>
        <dbReference type="Proteomes" id="UP000176967"/>
    </source>
</evidence>
<gene>
    <name evidence="2" type="ORF">A2890_01535</name>
</gene>
<dbReference type="EMBL" id="MEVL01000020">
    <property type="protein sequence ID" value="OGC61193.1"/>
    <property type="molecule type" value="Genomic_DNA"/>
</dbReference>
<organism evidence="2 3">
    <name type="scientific">candidate division WWE3 bacterium RIFCSPLOWO2_01_FULL_53_14</name>
    <dbReference type="NCBI Taxonomy" id="1802628"/>
    <lineage>
        <taxon>Bacteria</taxon>
        <taxon>Katanobacteria</taxon>
    </lineage>
</organism>
<dbReference type="AlphaFoldDB" id="A0A1F4VWL7"/>
<comment type="caution">
    <text evidence="2">The sequence shown here is derived from an EMBL/GenBank/DDBJ whole genome shotgun (WGS) entry which is preliminary data.</text>
</comment>
<name>A0A1F4VWL7_UNCKA</name>
<accession>A0A1F4VWL7</accession>
<sequence>MRESTLKKMEEAITEFNKREEAVRLKKEADRSKKRVNREAEVKKEISAERVVEEKAVKSAVEELPELGEITSIAEIKEGTKPSATKISGEKGAARREITPRRKFYGYRRGK</sequence>
<feature type="coiled-coil region" evidence="1">
    <location>
        <begin position="6"/>
        <end position="39"/>
    </location>
</feature>
<dbReference type="Proteomes" id="UP000176967">
    <property type="component" value="Unassembled WGS sequence"/>
</dbReference>